<keyword evidence="7" id="KW-0456">Lyase</keyword>
<proteinExistence type="inferred from homology"/>
<dbReference type="GO" id="GO:0006508">
    <property type="term" value="P:proteolysis"/>
    <property type="evidence" value="ECO:0007669"/>
    <property type="project" value="UniProtKB-KW"/>
</dbReference>
<keyword evidence="5" id="KW-0190">Covalent protein-DNA linkage</keyword>
<comment type="similarity">
    <text evidence="1">Belongs to the SOS response-associated peptidase family.</text>
</comment>
<evidence type="ECO:0000256" key="5">
    <source>
        <dbReference type="ARBA" id="ARBA00023124"/>
    </source>
</evidence>
<keyword evidence="6" id="KW-0238">DNA-binding</keyword>
<dbReference type="PANTHER" id="PTHR13604">
    <property type="entry name" value="DC12-RELATED"/>
    <property type="match status" value="1"/>
</dbReference>
<dbReference type="GeneID" id="68857211"/>
<keyword evidence="2" id="KW-0645">Protease</keyword>
<dbReference type="Pfam" id="PF02586">
    <property type="entry name" value="SRAP"/>
    <property type="match status" value="1"/>
</dbReference>
<feature type="compositionally biased region" description="Polar residues" evidence="8">
    <location>
        <begin position="191"/>
        <end position="205"/>
    </location>
</feature>
<dbReference type="GO" id="GO:0008233">
    <property type="term" value="F:peptidase activity"/>
    <property type="evidence" value="ECO:0007669"/>
    <property type="project" value="UniProtKB-KW"/>
</dbReference>
<evidence type="ECO:0000256" key="1">
    <source>
        <dbReference type="ARBA" id="ARBA00008136"/>
    </source>
</evidence>
<keyword evidence="10" id="KW-1185">Reference proteome</keyword>
<dbReference type="InterPro" id="IPR036590">
    <property type="entry name" value="SRAP-like"/>
</dbReference>
<keyword evidence="3" id="KW-0227">DNA damage</keyword>
<dbReference type="AlphaFoldDB" id="A0A897NI61"/>
<evidence type="ECO:0000313" key="10">
    <source>
        <dbReference type="Proteomes" id="UP000663292"/>
    </source>
</evidence>
<evidence type="ECO:0000256" key="6">
    <source>
        <dbReference type="ARBA" id="ARBA00023125"/>
    </source>
</evidence>
<evidence type="ECO:0000256" key="3">
    <source>
        <dbReference type="ARBA" id="ARBA00022763"/>
    </source>
</evidence>
<accession>A0A897NI61</accession>
<dbReference type="Proteomes" id="UP000663292">
    <property type="component" value="Chromosome"/>
</dbReference>
<sequence>MCGRTSLFAPQSVVQARFDATADQPLEPRYNIAPREDLAVVRNDAPDTIDLLEWGLIPSWVDDPDGAPQPINARAETVTEKPTFAEAFERRRCLVLADGFYEWRDTRGGSQPYRVERVDGEPFAMAGLFERWESGEQVKETVTVVTTEPNAVVEPLHDRMAAVLDPDEEATWLSNADPETHQGLLEPSPAEQWQSYPISTRVNDPTNDDPGVIEKVTPDRQTGLGDFE</sequence>
<dbReference type="GO" id="GO:0016829">
    <property type="term" value="F:lyase activity"/>
    <property type="evidence" value="ECO:0007669"/>
    <property type="project" value="UniProtKB-KW"/>
</dbReference>
<dbReference type="RefSeq" id="WP_229122064.1">
    <property type="nucleotide sequence ID" value="NZ_CP064791.1"/>
</dbReference>
<organism evidence="9 10">
    <name type="scientific">Halapricum desulfuricans</name>
    <dbReference type="NCBI Taxonomy" id="2841257"/>
    <lineage>
        <taxon>Archaea</taxon>
        <taxon>Methanobacteriati</taxon>
        <taxon>Methanobacteriota</taxon>
        <taxon>Stenosarchaea group</taxon>
        <taxon>Halobacteria</taxon>
        <taxon>Halobacteriales</taxon>
        <taxon>Haloarculaceae</taxon>
        <taxon>Halapricum</taxon>
    </lineage>
</organism>
<name>A0A897NI61_9EURY</name>
<protein>
    <submittedName>
        <fullName evidence="9">SOS response-associated peptidase YedK</fullName>
    </submittedName>
</protein>
<dbReference type="Gene3D" id="3.90.1680.10">
    <property type="entry name" value="SOS response associated peptidase-like"/>
    <property type="match status" value="1"/>
</dbReference>
<evidence type="ECO:0000256" key="7">
    <source>
        <dbReference type="ARBA" id="ARBA00023239"/>
    </source>
</evidence>
<dbReference type="InterPro" id="IPR003738">
    <property type="entry name" value="SRAP"/>
</dbReference>
<evidence type="ECO:0000313" key="9">
    <source>
        <dbReference type="EMBL" id="QSG14120.1"/>
    </source>
</evidence>
<dbReference type="GO" id="GO:0106300">
    <property type="term" value="P:protein-DNA covalent cross-linking repair"/>
    <property type="evidence" value="ECO:0007669"/>
    <property type="project" value="InterPro"/>
</dbReference>
<evidence type="ECO:0000256" key="2">
    <source>
        <dbReference type="ARBA" id="ARBA00022670"/>
    </source>
</evidence>
<feature type="region of interest" description="Disordered" evidence="8">
    <location>
        <begin position="179"/>
        <end position="228"/>
    </location>
</feature>
<reference evidence="9 10" key="1">
    <citation type="submission" date="2020-11" db="EMBL/GenBank/DDBJ databases">
        <title>Carbohydrate-dependent, anaerobic sulfur respiration: A novel catabolism in halophilic archaea.</title>
        <authorList>
            <person name="Sorokin D.Y."/>
            <person name="Messina E."/>
            <person name="Smedile F."/>
            <person name="La Cono V."/>
            <person name="Hallsworth J.E."/>
            <person name="Yakimov M.M."/>
        </authorList>
    </citation>
    <scope>NUCLEOTIDE SEQUENCE [LARGE SCALE GENOMIC DNA]</scope>
    <source>
        <strain evidence="9 10">HSR-Est</strain>
    </source>
</reference>
<evidence type="ECO:0000256" key="8">
    <source>
        <dbReference type="SAM" id="MobiDB-lite"/>
    </source>
</evidence>
<dbReference type="EMBL" id="CP064791">
    <property type="protein sequence ID" value="QSG14120.1"/>
    <property type="molecule type" value="Genomic_DNA"/>
</dbReference>
<keyword evidence="4" id="KW-0378">Hydrolase</keyword>
<dbReference type="GO" id="GO:0003697">
    <property type="term" value="F:single-stranded DNA binding"/>
    <property type="evidence" value="ECO:0007669"/>
    <property type="project" value="InterPro"/>
</dbReference>
<evidence type="ECO:0000256" key="4">
    <source>
        <dbReference type="ARBA" id="ARBA00022801"/>
    </source>
</evidence>
<dbReference type="SUPFAM" id="SSF143081">
    <property type="entry name" value="BB1717-like"/>
    <property type="match status" value="1"/>
</dbReference>
<gene>
    <name evidence="9" type="primary">sRAP</name>
    <name evidence="9" type="ORF">HSEST_0573</name>
</gene>
<dbReference type="PANTHER" id="PTHR13604:SF0">
    <property type="entry name" value="ABASIC SITE PROCESSING PROTEIN HMCES"/>
    <property type="match status" value="1"/>
</dbReference>